<sequence length="151" mass="17376">MRPTALRIFHSSSGRHRNTSRLKTNRMNVLNTFYQHLHTTPVTLHNAGFFYDCLRHNHDFISHHMLYFHRTFGAAWPNLALAPINPKSANNQSTTVCFAYSSTRNRDWLLPNIFAYFLLPLQQISASLGLRKLAFSSPCLTFGSECNLYPC</sequence>
<reference evidence="1 2" key="1">
    <citation type="journal article" date="2019" name="Sci. Rep.">
        <title>Orb-weaving spider Araneus ventricosus genome elucidates the spidroin gene catalogue.</title>
        <authorList>
            <person name="Kono N."/>
            <person name="Nakamura H."/>
            <person name="Ohtoshi R."/>
            <person name="Moran D.A.P."/>
            <person name="Shinohara A."/>
            <person name="Yoshida Y."/>
            <person name="Fujiwara M."/>
            <person name="Mori M."/>
            <person name="Tomita M."/>
            <person name="Arakawa K."/>
        </authorList>
    </citation>
    <scope>NUCLEOTIDE SEQUENCE [LARGE SCALE GENOMIC DNA]</scope>
</reference>
<gene>
    <name evidence="1" type="ORF">AVEN_39711_1</name>
</gene>
<comment type="caution">
    <text evidence="1">The sequence shown here is derived from an EMBL/GenBank/DDBJ whole genome shotgun (WGS) entry which is preliminary data.</text>
</comment>
<dbReference type="AlphaFoldDB" id="A0A4Y2LVG5"/>
<evidence type="ECO:0000313" key="1">
    <source>
        <dbReference type="EMBL" id="GBN18785.1"/>
    </source>
</evidence>
<organism evidence="1 2">
    <name type="scientific">Araneus ventricosus</name>
    <name type="common">Orbweaver spider</name>
    <name type="synonym">Epeira ventricosa</name>
    <dbReference type="NCBI Taxonomy" id="182803"/>
    <lineage>
        <taxon>Eukaryota</taxon>
        <taxon>Metazoa</taxon>
        <taxon>Ecdysozoa</taxon>
        <taxon>Arthropoda</taxon>
        <taxon>Chelicerata</taxon>
        <taxon>Arachnida</taxon>
        <taxon>Araneae</taxon>
        <taxon>Araneomorphae</taxon>
        <taxon>Entelegynae</taxon>
        <taxon>Araneoidea</taxon>
        <taxon>Araneidae</taxon>
        <taxon>Araneus</taxon>
    </lineage>
</organism>
<accession>A0A4Y2LVG5</accession>
<name>A0A4Y2LVG5_ARAVE</name>
<evidence type="ECO:0000313" key="2">
    <source>
        <dbReference type="Proteomes" id="UP000499080"/>
    </source>
</evidence>
<proteinExistence type="predicted"/>
<dbReference type="EMBL" id="BGPR01006413">
    <property type="protein sequence ID" value="GBN18785.1"/>
    <property type="molecule type" value="Genomic_DNA"/>
</dbReference>
<keyword evidence="2" id="KW-1185">Reference proteome</keyword>
<dbReference type="Proteomes" id="UP000499080">
    <property type="component" value="Unassembled WGS sequence"/>
</dbReference>
<protein>
    <submittedName>
        <fullName evidence="1">Uncharacterized protein</fullName>
    </submittedName>
</protein>